<accession>A0A4D6LDP4</accession>
<name>A0A4D6LDP4_VIGUN</name>
<reference evidence="1 2" key="1">
    <citation type="submission" date="2019-04" db="EMBL/GenBank/DDBJ databases">
        <title>An improved genome assembly and genetic linkage map for asparagus bean, Vigna unguiculata ssp. sesquipedialis.</title>
        <authorList>
            <person name="Xia Q."/>
            <person name="Zhang R."/>
            <person name="Dong Y."/>
        </authorList>
    </citation>
    <scope>NUCLEOTIDE SEQUENCE [LARGE SCALE GENOMIC DNA]</scope>
    <source>
        <tissue evidence="1">Leaf</tissue>
    </source>
</reference>
<organism evidence="1 2">
    <name type="scientific">Vigna unguiculata</name>
    <name type="common">Cowpea</name>
    <dbReference type="NCBI Taxonomy" id="3917"/>
    <lineage>
        <taxon>Eukaryota</taxon>
        <taxon>Viridiplantae</taxon>
        <taxon>Streptophyta</taxon>
        <taxon>Embryophyta</taxon>
        <taxon>Tracheophyta</taxon>
        <taxon>Spermatophyta</taxon>
        <taxon>Magnoliopsida</taxon>
        <taxon>eudicotyledons</taxon>
        <taxon>Gunneridae</taxon>
        <taxon>Pentapetalae</taxon>
        <taxon>rosids</taxon>
        <taxon>fabids</taxon>
        <taxon>Fabales</taxon>
        <taxon>Fabaceae</taxon>
        <taxon>Papilionoideae</taxon>
        <taxon>50 kb inversion clade</taxon>
        <taxon>NPAAA clade</taxon>
        <taxon>indigoferoid/millettioid clade</taxon>
        <taxon>Phaseoleae</taxon>
        <taxon>Vigna</taxon>
    </lineage>
</organism>
<dbReference type="EMBL" id="CP039347">
    <property type="protein sequence ID" value="QCD86729.1"/>
    <property type="molecule type" value="Genomic_DNA"/>
</dbReference>
<keyword evidence="2" id="KW-1185">Reference proteome</keyword>
<proteinExistence type="predicted"/>
<evidence type="ECO:0000313" key="2">
    <source>
        <dbReference type="Proteomes" id="UP000501690"/>
    </source>
</evidence>
<gene>
    <name evidence="1" type="ORF">DEO72_LG3g1255</name>
</gene>
<evidence type="ECO:0000313" key="1">
    <source>
        <dbReference type="EMBL" id="QCD86729.1"/>
    </source>
</evidence>
<dbReference type="Proteomes" id="UP000501690">
    <property type="component" value="Linkage Group LG3"/>
</dbReference>
<dbReference type="AlphaFoldDB" id="A0A4D6LDP4"/>
<sequence length="169" mass="18318">MSFRTLVSGSSINPASGPFTPLDDPSPIKAAHTFFTSFPLSGLAGNSAFLLVPSCTCTFTNDSCRLGTSVLPTALAFATFSFCNAWKSVNIPFQSRGILIDNHHLQPALRRSNRRTEAGLGVRAEADRVAPEKRENGGRMSRGFRRQRPWWTPVSPATIVADCGEETST</sequence>
<protein>
    <submittedName>
        <fullName evidence="1">Uncharacterized protein</fullName>
    </submittedName>
</protein>